<protein>
    <submittedName>
        <fullName evidence="2">Uncharacterized protein</fullName>
    </submittedName>
</protein>
<organism evidence="2 3">
    <name type="scientific">Plasmodium knowlesi</name>
    <dbReference type="NCBI Taxonomy" id="5850"/>
    <lineage>
        <taxon>Eukaryota</taxon>
        <taxon>Sar</taxon>
        <taxon>Alveolata</taxon>
        <taxon>Apicomplexa</taxon>
        <taxon>Aconoidasida</taxon>
        <taxon>Haemosporida</taxon>
        <taxon>Plasmodiidae</taxon>
        <taxon>Plasmodium</taxon>
        <taxon>Plasmodium (Plasmodium)</taxon>
    </lineage>
</organism>
<evidence type="ECO:0000313" key="2">
    <source>
        <dbReference type="EMBL" id="OTN65669.1"/>
    </source>
</evidence>
<reference evidence="2 3" key="1">
    <citation type="submission" date="2017-05" db="EMBL/GenBank/DDBJ databases">
        <title>PacBio assembly of a Plasmodium knowlesi genome sequence with Hi-C correction and manual annotation of the SICAvar gene family.</title>
        <authorList>
            <person name="Lapp S.A."/>
            <person name="Geraldo J.A."/>
            <person name="Chien J.-T."/>
            <person name="Ay F."/>
            <person name="Pakala S.B."/>
            <person name="Batugedara G."/>
            <person name="Humphrey J.C."/>
            <person name="Debarry J.D."/>
            <person name="Le Roch K.G."/>
            <person name="Galinski M.R."/>
            <person name="Kissinger J.C."/>
        </authorList>
    </citation>
    <scope>NUCLEOTIDE SEQUENCE [LARGE SCALE GENOMIC DNA]</scope>
    <source>
        <strain evidence="3">Malayan Strain Pk1 (A+)</strain>
    </source>
</reference>
<feature type="region of interest" description="Disordered" evidence="1">
    <location>
        <begin position="1076"/>
        <end position="1099"/>
    </location>
</feature>
<dbReference type="EMBL" id="NETL01000025">
    <property type="protein sequence ID" value="OTN65669.1"/>
    <property type="molecule type" value="Genomic_DNA"/>
</dbReference>
<dbReference type="Proteomes" id="UP000195012">
    <property type="component" value="Unassembled WGS sequence"/>
</dbReference>
<gene>
    <name evidence="2" type="ORF">PKNOH_S110090800</name>
</gene>
<dbReference type="VEuPathDB" id="PlasmoDB:PKNH_1219900"/>
<sequence>MINEGNIKNEMEQFCKFFHQDNNNSFLCNDYCEYMNNFFASEDQMYFGAKYHFDSFDKFTNFPVHTPICKLSNFKKIKREYFAKGKKNRYWKNPLFKRIIKNHLDYIEKYVCKLGTRPSAQFAKFRERGRRGKNGFPSNSKIVLRKYFNIGVENTRRGKNSPKRGNVLNRKYNGGQKQSLRKVSPEKKILHGDPQMSIDEKGKFLKRINLHFIHSERSGIDILFSPDDAKGLSRLFLLRKRQTDHLEEERDDKSTKSEDIYRNAQFVPHEKRVQILSYDDMEFYKLMRKRLRDKCKNEVSFSRIGCSTDTSYAKKKVIKVLSPRGKCIGGKTDDKQEGDQIETKGYMFLSLEHVKTNLERNKDTQNDNDQLFVNLGSVKYKCLNKYHSLLDYQNEFAQSFGENNKIGMTKPYLPGAEGETTEWCFPIDSDVSFSNFLQKNCGWYFTEGKTPNGMNSSQMGHSNGKENVNKFYITSSTTCTSASKSEANHIDDEICNDEGKDASVSSEKFKNIYEEGNNNHTNDIQDVGTHFLVNNMVQVLPMGKSEEGGICYQSKLSEKFSKLNFKNAQVGEDKCSVYDNERLCSVAWDNQCGCSSNLGDRNECFPHGEVLSPCGVPLHDPEGSYATITNSQCNYGPLGSVLKKPENEEENKRENYPREGRCTLEDKIPSDTLEQVKHSCKNGEIRGRTIPIILETPQLENKQKFALKPKVYWSKRRPFWEEKKRKGIRNRRNTNYHQYRKFSLKNVEDDNAHSKKDVLSFKGGVHIGCEFTKGKKQVLMNFPLTTYSTCTLRSTPLLHKRALTNEPFFPLERRIIHSSGNIQKKSYTISCINEISILRNRKKLSVNILSLDDGNQYDRMGSRSEQFCVGSSKMPYIRLSSNCDRVSDPRRGEPDTEAVRTSHSYDVTPLKDDTLLLTIVQKESPMENGSNEKYSKKNENKKMLKCIYTKGLVDKKKEPFTNTEGTTYWEKDYGMIPPMNDNSLYENLLTRCESPCGFFPTSNDSKGEELPMCHRKTITQNADKMNREFSCKYAEGDTENKDDASKVNYFHKNDLLPKEGKLKILSSSSDNKVINQNVPSGNILSQNKRSMKKRNKSEINSTTARIDNQQINHSNDMDRRNINCESVWANHLKGDSFTHSIYPNGQPSQATEQNLSSTENTHLRNQSTNSNLDMGGNYNIGALSKNERGGRGNRVTISVGNLNEKFQFGKICQDDSAPSEQKESCCYPDGKLDSSRKEKDQPSTREQCICLADLDEINKKTHCVEGGTGRKEKEGNYNQVERLKMGRKNDSGFGAKKIEAVNKSDYHLEGEIDKDKFSSRTNFPIDFFNINEKRETKNVISNIGKKNLSTPQHIQNFEYPFANANNCEAIPALDHVHCDGELPNRLRNASPEHEKENINESFTKKSQNGYLIEWYPGFDIPIGTYGRAILRKALHQKRMTDVKKCDELLSSNGLFPTSRSTFGDMKIRDLYRAAHILGIWNVAEKYCLLACERNGYKREWIDMLKRNGVKITIKALKELRSKYLLTSKNFSISGKKKKNNNNHAKESDNHGMDTNKAARTEFERCVVQPGGSMLEPSSTILRKASHSHNCLHDDKAGSTRRDCFHNTKCKKENKSGYQIDERKSYLSTVESIKTDKKRTSNRLHCTVPKYSSPAIHMHGSNEAILDELKKNRVLITNDEVYPSGSDGVGKTDFINTHKDRLPSTPQMINTNVVDYTPTPHMSVGSTSTSLSKIQFGYSTQDVFSNMVVGPVIGTMTDDFEMSNEISMENSNQIQNTCHFFDENILHERRELIHPNWNPSGMASLLNNAHTVGTTITGDNELHSAYIPLMGDFPTYECMRNEHPLNMGIRSDLFHTGGTSDSFQFWNNAQSGTYFLHEYM</sequence>
<name>A0A1Y3DNC0_PLAKN</name>
<comment type="caution">
    <text evidence="2">The sequence shown here is derived from an EMBL/GenBank/DDBJ whole genome shotgun (WGS) entry which is preliminary data.</text>
</comment>
<feature type="compositionally biased region" description="Basic and acidic residues" evidence="1">
    <location>
        <begin position="1230"/>
        <end position="1239"/>
    </location>
</feature>
<feature type="region of interest" description="Disordered" evidence="1">
    <location>
        <begin position="1534"/>
        <end position="1554"/>
    </location>
</feature>
<feature type="region of interest" description="Disordered" evidence="1">
    <location>
        <begin position="1139"/>
        <end position="1176"/>
    </location>
</feature>
<proteinExistence type="predicted"/>
<dbReference type="OrthoDB" id="365750at2759"/>
<dbReference type="OMA" id="KRRPFWE"/>
<feature type="compositionally biased region" description="Polar residues" evidence="1">
    <location>
        <begin position="1139"/>
        <end position="1172"/>
    </location>
</feature>
<dbReference type="VEuPathDB" id="PlasmoDB:PKA1H_120024700"/>
<feature type="compositionally biased region" description="Polar residues" evidence="1">
    <location>
        <begin position="1076"/>
        <end position="1088"/>
    </location>
</feature>
<feature type="region of interest" description="Disordered" evidence="1">
    <location>
        <begin position="154"/>
        <end position="189"/>
    </location>
</feature>
<dbReference type="VEuPathDB" id="PlasmoDB:PKNOH_S110090800"/>
<evidence type="ECO:0000313" key="3">
    <source>
        <dbReference type="Proteomes" id="UP000195012"/>
    </source>
</evidence>
<accession>A0A1Y3DNC0</accession>
<evidence type="ECO:0000256" key="1">
    <source>
        <dbReference type="SAM" id="MobiDB-lite"/>
    </source>
</evidence>
<dbReference type="eggNOG" id="ENOG502SV1Z">
    <property type="taxonomic scope" value="Eukaryota"/>
</dbReference>
<feature type="compositionally biased region" description="Basic and acidic residues" evidence="1">
    <location>
        <begin position="1543"/>
        <end position="1554"/>
    </location>
</feature>
<feature type="region of interest" description="Disordered" evidence="1">
    <location>
        <begin position="1215"/>
        <end position="1239"/>
    </location>
</feature>